<keyword evidence="1" id="KW-0472">Membrane</keyword>
<evidence type="ECO:0000313" key="3">
    <source>
        <dbReference type="Proteomes" id="UP000064921"/>
    </source>
</evidence>
<evidence type="ECO:0000256" key="1">
    <source>
        <dbReference type="SAM" id="Phobius"/>
    </source>
</evidence>
<evidence type="ECO:0000313" key="2">
    <source>
        <dbReference type="EMBL" id="ALV28023.1"/>
    </source>
</evidence>
<dbReference type="InterPro" id="IPR021529">
    <property type="entry name" value="DUF2798"/>
</dbReference>
<organism evidence="2 3">
    <name type="scientific">Pannonibacter phragmitetus</name>
    <dbReference type="NCBI Taxonomy" id="121719"/>
    <lineage>
        <taxon>Bacteria</taxon>
        <taxon>Pseudomonadati</taxon>
        <taxon>Pseudomonadota</taxon>
        <taxon>Alphaproteobacteria</taxon>
        <taxon>Hyphomicrobiales</taxon>
        <taxon>Stappiaceae</taxon>
        <taxon>Pannonibacter</taxon>
    </lineage>
</organism>
<feature type="transmembrane region" description="Helical" evidence="1">
    <location>
        <begin position="27"/>
        <end position="48"/>
    </location>
</feature>
<gene>
    <name evidence="2" type="ORF">APZ00_13895</name>
</gene>
<keyword evidence="1" id="KW-1133">Transmembrane helix</keyword>
<keyword evidence="3" id="KW-1185">Reference proteome</keyword>
<sequence length="96" mass="10707">MRFCICPHGGFLHKEVPMQLTRFPARYAGILMPFVLSILMTMVVSAVATAKNLGLGPEFLANWPSTWAMSWVIAFPVLLIALPLTRRLVRLLVEPA</sequence>
<dbReference type="Proteomes" id="UP000064921">
    <property type="component" value="Chromosome"/>
</dbReference>
<dbReference type="AlphaFoldDB" id="A0A0U3MUP3"/>
<dbReference type="KEGG" id="pphr:APZ00_13895"/>
<proteinExistence type="predicted"/>
<keyword evidence="1" id="KW-0812">Transmembrane</keyword>
<evidence type="ECO:0008006" key="4">
    <source>
        <dbReference type="Google" id="ProtNLM"/>
    </source>
</evidence>
<reference evidence="2 3" key="1">
    <citation type="submission" date="2015-10" db="EMBL/GenBank/DDBJ databases">
        <title>The world's first case of liver abscess caused by Pannonibacter phragmitetus.</title>
        <authorList>
            <person name="Ming D."/>
            <person name="Wang M."/>
            <person name="Zhou Y."/>
            <person name="Jiang T."/>
            <person name="Hu S."/>
        </authorList>
    </citation>
    <scope>NUCLEOTIDE SEQUENCE [LARGE SCALE GENOMIC DNA]</scope>
    <source>
        <strain evidence="2 3">31801</strain>
    </source>
</reference>
<protein>
    <recommendedName>
        <fullName evidence="4">DUF2798 domain-containing protein</fullName>
    </recommendedName>
</protein>
<accession>A0A0U3MUP3</accession>
<feature type="transmembrane region" description="Helical" evidence="1">
    <location>
        <begin position="68"/>
        <end position="85"/>
    </location>
</feature>
<dbReference type="Pfam" id="PF11391">
    <property type="entry name" value="DUF2798"/>
    <property type="match status" value="1"/>
</dbReference>
<dbReference type="EMBL" id="CP013068">
    <property type="protein sequence ID" value="ALV28023.1"/>
    <property type="molecule type" value="Genomic_DNA"/>
</dbReference>
<name>A0A0U3MUP3_9HYPH</name>